<proteinExistence type="predicted"/>
<sequence>MMKRNGPNALPLMSQSSRDDGHCGIRYTGLAAVTQAARASFLQTQDFEAGTMIPPELERCGNPNCNMDSTNYMGQ</sequence>
<protein>
    <submittedName>
        <fullName evidence="1">Uncharacterized protein</fullName>
    </submittedName>
</protein>
<reference evidence="2" key="1">
    <citation type="submission" date="2014-10" db="EMBL/GenBank/DDBJ databases">
        <authorList>
            <person name="King R."/>
        </authorList>
    </citation>
    <scope>NUCLEOTIDE SEQUENCE [LARGE SCALE GENOMIC DNA]</scope>
    <source>
        <strain evidence="2">A3/5</strain>
    </source>
</reference>
<dbReference type="Proteomes" id="UP000245910">
    <property type="component" value="Chromosome III"/>
</dbReference>
<name>A0A2L2TGE5_9HYPO</name>
<evidence type="ECO:0000313" key="1">
    <source>
        <dbReference type="EMBL" id="CEI69039.1"/>
    </source>
</evidence>
<keyword evidence="2" id="KW-1185">Reference proteome</keyword>
<accession>A0A2L2TGE5</accession>
<evidence type="ECO:0000313" key="2">
    <source>
        <dbReference type="Proteomes" id="UP000245910"/>
    </source>
</evidence>
<dbReference type="AlphaFoldDB" id="A0A2L2TGE5"/>
<organism evidence="1 2">
    <name type="scientific">Fusarium venenatum</name>
    <dbReference type="NCBI Taxonomy" id="56646"/>
    <lineage>
        <taxon>Eukaryota</taxon>
        <taxon>Fungi</taxon>
        <taxon>Dikarya</taxon>
        <taxon>Ascomycota</taxon>
        <taxon>Pezizomycotina</taxon>
        <taxon>Sordariomycetes</taxon>
        <taxon>Hypocreomycetidae</taxon>
        <taxon>Hypocreales</taxon>
        <taxon>Nectriaceae</taxon>
        <taxon>Fusarium</taxon>
    </lineage>
</organism>
<dbReference type="EMBL" id="LN649231">
    <property type="protein sequence ID" value="CEI69039.1"/>
    <property type="molecule type" value="Genomic_DNA"/>
</dbReference>